<evidence type="ECO:0000313" key="2">
    <source>
        <dbReference type="EMBL" id="AIG74834.1"/>
    </source>
</evidence>
<evidence type="ECO:0000313" key="3">
    <source>
        <dbReference type="Proteomes" id="UP000028492"/>
    </source>
</evidence>
<feature type="chain" id="PRO_5001709995" evidence="1">
    <location>
        <begin position="27"/>
        <end position="229"/>
    </location>
</feature>
<evidence type="ECO:0000256" key="1">
    <source>
        <dbReference type="SAM" id="SignalP"/>
    </source>
</evidence>
<accession>A0A075UQP5</accession>
<keyword evidence="1" id="KW-0732">Signal</keyword>
<dbReference type="RefSeq" id="WP_038509809.1">
    <property type="nucleotide sequence ID" value="NZ_CP008953.1"/>
</dbReference>
<dbReference type="Gene3D" id="2.60.40.10">
    <property type="entry name" value="Immunoglobulins"/>
    <property type="match status" value="1"/>
</dbReference>
<dbReference type="InterPro" id="IPR013783">
    <property type="entry name" value="Ig-like_fold"/>
</dbReference>
<dbReference type="GO" id="GO:0005975">
    <property type="term" value="P:carbohydrate metabolic process"/>
    <property type="evidence" value="ECO:0007669"/>
    <property type="project" value="UniProtKB-ARBA"/>
</dbReference>
<dbReference type="SUPFAM" id="SSF49373">
    <property type="entry name" value="Invasin/intimin cell-adhesion fragments"/>
    <property type="match status" value="1"/>
</dbReference>
<dbReference type="eggNOG" id="ENOG5032BIZ">
    <property type="taxonomic scope" value="Bacteria"/>
</dbReference>
<dbReference type="AlphaFoldDB" id="A0A075UQP5"/>
<dbReference type="KEGG" id="aja:AJAP_09680"/>
<proteinExistence type="predicted"/>
<gene>
    <name evidence="2" type="ORF">AJAP_09680</name>
</gene>
<feature type="signal peptide" evidence="1">
    <location>
        <begin position="1"/>
        <end position="26"/>
    </location>
</feature>
<dbReference type="InterPro" id="IPR008964">
    <property type="entry name" value="Invasin/intimin_cell_adhesion"/>
</dbReference>
<dbReference type="HOGENOM" id="CLU_1207788_0_0_11"/>
<dbReference type="EMBL" id="CP008953">
    <property type="protein sequence ID" value="AIG74834.1"/>
    <property type="molecule type" value="Genomic_DNA"/>
</dbReference>
<protein>
    <submittedName>
        <fullName evidence="2">Conserved putative secreted protein</fullName>
    </submittedName>
</protein>
<reference evidence="2 3" key="1">
    <citation type="journal article" date="2014" name="J. Biotechnol.">
        <title>Complete genome sequence of the actinobacterium Amycolatopsis japonica MG417-CF17(T) (=DSM 44213T) producing (S,S)-N,N'-ethylenediaminedisuccinic acid.</title>
        <authorList>
            <person name="Stegmann E."/>
            <person name="Albersmeier A."/>
            <person name="Spohn M."/>
            <person name="Gert H."/>
            <person name="Weber T."/>
            <person name="Wohlleben W."/>
            <person name="Kalinowski J."/>
            <person name="Ruckert C."/>
        </authorList>
    </citation>
    <scope>NUCLEOTIDE SEQUENCE [LARGE SCALE GENOMIC DNA]</scope>
    <source>
        <strain evidence="3">MG417-CF17 (DSM 44213)</strain>
    </source>
</reference>
<dbReference type="Proteomes" id="UP000028492">
    <property type="component" value="Chromosome"/>
</dbReference>
<sequence>MIIRKLVIGTIAAAALLTAGAMPATAAEVQPSTLTATTSSTKIDAGKTVTISGKLTKADATPIAGAEVGISFCFNGFCGEAQAKPVTDATGAYSATLTPIRTGNYHADFFSTDPSIANSRADTPKIVVLHPVAITSFAAGRGADKAVTAFGTIEFPGRYTANPIPVELQYFSFSTYRWTTAATVDATWNGTTWAFAASAEHRKPGVWRAFYAGSPEMFHSAASDLVFVL</sequence>
<name>A0A075UQP5_9PSEU</name>
<keyword evidence="3" id="KW-1185">Reference proteome</keyword>
<organism evidence="2 3">
    <name type="scientific">Amycolatopsis japonica</name>
    <dbReference type="NCBI Taxonomy" id="208439"/>
    <lineage>
        <taxon>Bacteria</taxon>
        <taxon>Bacillati</taxon>
        <taxon>Actinomycetota</taxon>
        <taxon>Actinomycetes</taxon>
        <taxon>Pseudonocardiales</taxon>
        <taxon>Pseudonocardiaceae</taxon>
        <taxon>Amycolatopsis</taxon>
        <taxon>Amycolatopsis japonica group</taxon>
    </lineage>
</organism>